<dbReference type="RefSeq" id="WP_156006771.1">
    <property type="nucleotide sequence ID" value="NZ_CP045483.1"/>
</dbReference>
<dbReference type="OrthoDB" id="39383at2157"/>
<accession>A0A650CPF7</accession>
<dbReference type="EMBL" id="CP045483">
    <property type="protein sequence ID" value="QGR19719.1"/>
    <property type="molecule type" value="Genomic_DNA"/>
</dbReference>
<dbReference type="AlphaFoldDB" id="A0A650CPF7"/>
<evidence type="ECO:0000313" key="2">
    <source>
        <dbReference type="Proteomes" id="UP000423396"/>
    </source>
</evidence>
<gene>
    <name evidence="1" type="ORF">D1868_06735</name>
</gene>
<dbReference type="Proteomes" id="UP000423396">
    <property type="component" value="Chromosome"/>
</dbReference>
<sequence length="165" mass="19074">MCIYKFFIITRDIINEDGIVLRSEEFNKISSDVYLRVLAGDIPVSKSYYYRILRELKGLGLIKDKAINFKFILPFSVIQGELKIEKKIILVDKKRRALIFVDLSSPHCPSCPLLDECIQSVSLGKVKVYPCLSWNELITCVTSKFLLRARSFKGELRHRSTRRAL</sequence>
<keyword evidence="2" id="KW-1185">Reference proteome</keyword>
<protein>
    <submittedName>
        <fullName evidence="1">Uncharacterized protein</fullName>
    </submittedName>
</protein>
<name>A0A650CPF7_9CREN</name>
<evidence type="ECO:0000313" key="1">
    <source>
        <dbReference type="EMBL" id="QGR19719.1"/>
    </source>
</evidence>
<organism evidence="1 2">
    <name type="scientific">Stygiolobus azoricus</name>
    <dbReference type="NCBI Taxonomy" id="41675"/>
    <lineage>
        <taxon>Archaea</taxon>
        <taxon>Thermoproteota</taxon>
        <taxon>Thermoprotei</taxon>
        <taxon>Sulfolobales</taxon>
        <taxon>Sulfolobaceae</taxon>
        <taxon>Stygiolobus</taxon>
    </lineage>
</organism>
<proteinExistence type="predicted"/>
<dbReference type="KEGG" id="sazo:D1868_06735"/>
<reference evidence="1 2" key="1">
    <citation type="submission" date="2019-10" db="EMBL/GenBank/DDBJ databases">
        <title>Genome Sequences from Six Type Strain Members of the Archaeal Family Sulfolobaceae: Acidianus ambivalens, Acidianus infernus, Metallosphaera prunae, Stygiolobus azoricus, Sulfolobus metallicus, and Sulfurisphaera ohwakuensis.</title>
        <authorList>
            <person name="Counts J.A."/>
            <person name="Kelly R.M."/>
        </authorList>
    </citation>
    <scope>NUCLEOTIDE SEQUENCE [LARGE SCALE GENOMIC DNA]</scope>
    <source>
        <strain evidence="1 2">FC6</strain>
    </source>
</reference>
<dbReference type="GeneID" id="42798752"/>